<evidence type="ECO:0000313" key="3">
    <source>
        <dbReference type="Proteomes" id="UP001501867"/>
    </source>
</evidence>
<dbReference type="RefSeq" id="WP_344170339.1">
    <property type="nucleotide sequence ID" value="NZ_BAAABV010000039.1"/>
</dbReference>
<feature type="compositionally biased region" description="Low complexity" evidence="1">
    <location>
        <begin position="140"/>
        <end position="150"/>
    </location>
</feature>
<keyword evidence="3" id="KW-1185">Reference proteome</keyword>
<evidence type="ECO:0000256" key="1">
    <source>
        <dbReference type="SAM" id="MobiDB-lite"/>
    </source>
</evidence>
<organism evidence="2 3">
    <name type="scientific">Streptomyces polychromogenes</name>
    <dbReference type="NCBI Taxonomy" id="67342"/>
    <lineage>
        <taxon>Bacteria</taxon>
        <taxon>Bacillati</taxon>
        <taxon>Actinomycetota</taxon>
        <taxon>Actinomycetes</taxon>
        <taxon>Kitasatosporales</taxon>
        <taxon>Streptomycetaceae</taxon>
        <taxon>Streptomyces</taxon>
    </lineage>
</organism>
<dbReference type="EMBL" id="BAAABV010000039">
    <property type="protein sequence ID" value="GAA0325755.1"/>
    <property type="molecule type" value="Genomic_DNA"/>
</dbReference>
<proteinExistence type="predicted"/>
<gene>
    <name evidence="2" type="ORF">GCM10010302_76100</name>
</gene>
<comment type="caution">
    <text evidence="2">The sequence shown here is derived from an EMBL/GenBank/DDBJ whole genome shotgun (WGS) entry which is preliminary data.</text>
</comment>
<protein>
    <recommendedName>
        <fullName evidence="4">SRPBCC family protein</fullName>
    </recommendedName>
</protein>
<feature type="region of interest" description="Disordered" evidence="1">
    <location>
        <begin position="140"/>
        <end position="161"/>
    </location>
</feature>
<reference evidence="2 3" key="1">
    <citation type="journal article" date="2019" name="Int. J. Syst. Evol. Microbiol.">
        <title>The Global Catalogue of Microorganisms (GCM) 10K type strain sequencing project: providing services to taxonomists for standard genome sequencing and annotation.</title>
        <authorList>
            <consortium name="The Broad Institute Genomics Platform"/>
            <consortium name="The Broad Institute Genome Sequencing Center for Infectious Disease"/>
            <person name="Wu L."/>
            <person name="Ma J."/>
        </authorList>
    </citation>
    <scope>NUCLEOTIDE SEQUENCE [LARGE SCALE GENOMIC DNA]</scope>
    <source>
        <strain evidence="2 3">JCM 4505</strain>
    </source>
</reference>
<dbReference type="SUPFAM" id="SSF55961">
    <property type="entry name" value="Bet v1-like"/>
    <property type="match status" value="1"/>
</dbReference>
<accession>A0ABN0W5H5</accession>
<name>A0ABN0W5H5_9ACTN</name>
<evidence type="ECO:0000313" key="2">
    <source>
        <dbReference type="EMBL" id="GAA0325755.1"/>
    </source>
</evidence>
<dbReference type="Proteomes" id="UP001501867">
    <property type="component" value="Unassembled WGS sequence"/>
</dbReference>
<sequence length="161" mass="17408">MTPHEIDDVHRLRVMAAGVRGAKVVERVLPAPFEEVWPVMAGLDFLPDLGHTRLLSAQGDRIELLARSRYGFRAHLRGFRRPGWCWLQSRFLLVGLAAAPVPGGTRIALTGGVRVPTRAAVIPFGTLPELTTAATRLTTRVTGTHGVSSGSGPGRPPRPRP</sequence>
<evidence type="ECO:0008006" key="4">
    <source>
        <dbReference type="Google" id="ProtNLM"/>
    </source>
</evidence>